<keyword evidence="3" id="KW-1185">Reference proteome</keyword>
<evidence type="ECO:0000313" key="3">
    <source>
        <dbReference type="Proteomes" id="UP000011550"/>
    </source>
</evidence>
<dbReference type="RefSeq" id="WP_008318809.1">
    <property type="nucleotide sequence ID" value="NZ_AOLN01000007.1"/>
</dbReference>
<accession>M0II65</accession>
<keyword evidence="1" id="KW-1133">Transmembrane helix</keyword>
<dbReference type="STRING" id="662479.C440_04943"/>
<keyword evidence="1" id="KW-0472">Membrane</keyword>
<evidence type="ECO:0000256" key="1">
    <source>
        <dbReference type="SAM" id="Phobius"/>
    </source>
</evidence>
<dbReference type="AlphaFoldDB" id="M0II65"/>
<protein>
    <submittedName>
        <fullName evidence="2">Uncharacterized protein</fullName>
    </submittedName>
</protein>
<organism evidence="2 3">
    <name type="scientific">Haloferax mucosum ATCC BAA-1512</name>
    <dbReference type="NCBI Taxonomy" id="662479"/>
    <lineage>
        <taxon>Archaea</taxon>
        <taxon>Methanobacteriati</taxon>
        <taxon>Methanobacteriota</taxon>
        <taxon>Stenosarchaea group</taxon>
        <taxon>Halobacteria</taxon>
        <taxon>Halobacteriales</taxon>
        <taxon>Haloferacaceae</taxon>
        <taxon>Haloferax</taxon>
    </lineage>
</organism>
<feature type="transmembrane region" description="Helical" evidence="1">
    <location>
        <begin position="12"/>
        <end position="34"/>
    </location>
</feature>
<sequence>MVIPLLYPIAKAIVGFVSDFAVPLIGLASAVYLADRYGVIDVAAILNDLFNQYLDPSLLTDVLGVIV</sequence>
<keyword evidence="1" id="KW-0812">Transmembrane</keyword>
<proteinExistence type="predicted"/>
<reference evidence="2 3" key="1">
    <citation type="journal article" date="2014" name="PLoS Genet.">
        <title>Phylogenetically driven sequencing of extremely halophilic archaea reveals strategies for static and dynamic osmo-response.</title>
        <authorList>
            <person name="Becker E.A."/>
            <person name="Seitzer P.M."/>
            <person name="Tritt A."/>
            <person name="Larsen D."/>
            <person name="Krusor M."/>
            <person name="Yao A.I."/>
            <person name="Wu D."/>
            <person name="Madern D."/>
            <person name="Eisen J.A."/>
            <person name="Darling A.E."/>
            <person name="Facciotti M.T."/>
        </authorList>
    </citation>
    <scope>NUCLEOTIDE SEQUENCE [LARGE SCALE GENOMIC DNA]</scope>
    <source>
        <strain evidence="2 3">ATCC BAA-1512</strain>
    </source>
</reference>
<comment type="caution">
    <text evidence="2">The sequence shown here is derived from an EMBL/GenBank/DDBJ whole genome shotgun (WGS) entry which is preliminary data.</text>
</comment>
<dbReference type="Proteomes" id="UP000011550">
    <property type="component" value="Unassembled WGS sequence"/>
</dbReference>
<evidence type="ECO:0000313" key="2">
    <source>
        <dbReference type="EMBL" id="ELZ96466.1"/>
    </source>
</evidence>
<dbReference type="PATRIC" id="fig|662479.7.peg.1013"/>
<dbReference type="EMBL" id="AOLN01000007">
    <property type="protein sequence ID" value="ELZ96466.1"/>
    <property type="molecule type" value="Genomic_DNA"/>
</dbReference>
<name>M0II65_9EURY</name>
<gene>
    <name evidence="2" type="ORF">C440_04943</name>
</gene>